<dbReference type="OrthoDB" id="1495773at2"/>
<organism evidence="1 2">
    <name type="scientific">Deminuibacter soli</name>
    <dbReference type="NCBI Taxonomy" id="2291815"/>
    <lineage>
        <taxon>Bacteria</taxon>
        <taxon>Pseudomonadati</taxon>
        <taxon>Bacteroidota</taxon>
        <taxon>Chitinophagia</taxon>
        <taxon>Chitinophagales</taxon>
        <taxon>Chitinophagaceae</taxon>
        <taxon>Deminuibacter</taxon>
    </lineage>
</organism>
<proteinExistence type="predicted"/>
<dbReference type="Pfam" id="PF05164">
    <property type="entry name" value="ZapA"/>
    <property type="match status" value="1"/>
</dbReference>
<comment type="caution">
    <text evidence="1">The sequence shown here is derived from an EMBL/GenBank/DDBJ whole genome shotgun (WGS) entry which is preliminary data.</text>
</comment>
<sequence>MKPELIPVNIIIGDRSYRLKIEPSNEELVRKTIKLINDKIVEFKTSFAGKDMQDYVAMVLIWFAMEQNKTGEDLIRTEETINKLAALELMLDKALFNV</sequence>
<evidence type="ECO:0000313" key="2">
    <source>
        <dbReference type="Proteomes" id="UP000261284"/>
    </source>
</evidence>
<dbReference type="SUPFAM" id="SSF102829">
    <property type="entry name" value="Cell division protein ZapA-like"/>
    <property type="match status" value="1"/>
</dbReference>
<dbReference type="GO" id="GO:0051301">
    <property type="term" value="P:cell division"/>
    <property type="evidence" value="ECO:0007669"/>
    <property type="project" value="UniProtKB-KW"/>
</dbReference>
<name>A0A3E1NPH2_9BACT</name>
<protein>
    <submittedName>
        <fullName evidence="1">Cell division protein ZapA</fullName>
    </submittedName>
</protein>
<accession>A0A3E1NPH2</accession>
<dbReference type="InterPro" id="IPR007838">
    <property type="entry name" value="Cell_div_ZapA-like"/>
</dbReference>
<keyword evidence="1" id="KW-0131">Cell cycle</keyword>
<gene>
    <name evidence="1" type="ORF">DXN05_02330</name>
</gene>
<dbReference type="InterPro" id="IPR036192">
    <property type="entry name" value="Cell_div_ZapA-like_sf"/>
</dbReference>
<dbReference type="Proteomes" id="UP000261284">
    <property type="component" value="Unassembled WGS sequence"/>
</dbReference>
<dbReference type="RefSeq" id="WP_116845591.1">
    <property type="nucleotide sequence ID" value="NZ_QTJU01000001.1"/>
</dbReference>
<reference evidence="1 2" key="1">
    <citation type="submission" date="2018-08" db="EMBL/GenBank/DDBJ databases">
        <title>Chitinophagaceae sp. K23C18032701, a novel bacterium isolated from forest soil.</title>
        <authorList>
            <person name="Wang C."/>
        </authorList>
    </citation>
    <scope>NUCLEOTIDE SEQUENCE [LARGE SCALE GENOMIC DNA]</scope>
    <source>
        <strain evidence="1 2">K23C18032701</strain>
    </source>
</reference>
<keyword evidence="2" id="KW-1185">Reference proteome</keyword>
<dbReference type="EMBL" id="QTJU01000001">
    <property type="protein sequence ID" value="RFM29835.1"/>
    <property type="molecule type" value="Genomic_DNA"/>
</dbReference>
<evidence type="ECO:0000313" key="1">
    <source>
        <dbReference type="EMBL" id="RFM29835.1"/>
    </source>
</evidence>
<keyword evidence="1" id="KW-0132">Cell division</keyword>
<dbReference type="AlphaFoldDB" id="A0A3E1NPH2"/>